<gene>
    <name evidence="2" type="ORF">KIW84_013001</name>
</gene>
<evidence type="ECO:0000313" key="3">
    <source>
        <dbReference type="Proteomes" id="UP001058974"/>
    </source>
</evidence>
<feature type="region of interest" description="Disordered" evidence="1">
    <location>
        <begin position="88"/>
        <end position="129"/>
    </location>
</feature>
<feature type="non-terminal residue" evidence="2">
    <location>
        <position position="163"/>
    </location>
</feature>
<sequence>QINNELGTVGIGTMNIRRFNSVGKRAQTTNNNSFGLNTKDQNENMNENIVQDDGHTFTNNSEFKRMEFNISDSLITNDKNLLNQPYKSGDDISPPAETTSCVLNESSTNSDQNSNKLQVHEGFSNGEPYDRFMEENVSKTSTSTIDPELNMDLIETLFGTIEN</sequence>
<accession>A0A9D5GX36</accession>
<evidence type="ECO:0000256" key="1">
    <source>
        <dbReference type="SAM" id="MobiDB-lite"/>
    </source>
</evidence>
<comment type="caution">
    <text evidence="2">The sequence shown here is derived from an EMBL/GenBank/DDBJ whole genome shotgun (WGS) entry which is preliminary data.</text>
</comment>
<evidence type="ECO:0000313" key="2">
    <source>
        <dbReference type="EMBL" id="KAI5444571.1"/>
    </source>
</evidence>
<reference evidence="2 3" key="1">
    <citation type="journal article" date="2022" name="Nat. Genet.">
        <title>Improved pea reference genome and pan-genome highlight genomic features and evolutionary characteristics.</title>
        <authorList>
            <person name="Yang T."/>
            <person name="Liu R."/>
            <person name="Luo Y."/>
            <person name="Hu S."/>
            <person name="Wang D."/>
            <person name="Wang C."/>
            <person name="Pandey M.K."/>
            <person name="Ge S."/>
            <person name="Xu Q."/>
            <person name="Li N."/>
            <person name="Li G."/>
            <person name="Huang Y."/>
            <person name="Saxena R.K."/>
            <person name="Ji Y."/>
            <person name="Li M."/>
            <person name="Yan X."/>
            <person name="He Y."/>
            <person name="Liu Y."/>
            <person name="Wang X."/>
            <person name="Xiang C."/>
            <person name="Varshney R.K."/>
            <person name="Ding H."/>
            <person name="Gao S."/>
            <person name="Zong X."/>
        </authorList>
    </citation>
    <scope>NUCLEOTIDE SEQUENCE [LARGE SCALE GENOMIC DNA]</scope>
    <source>
        <strain evidence="2 3">cv. Zhongwan 6</strain>
    </source>
</reference>
<feature type="compositionally biased region" description="Polar residues" evidence="1">
    <location>
        <begin position="96"/>
        <end position="117"/>
    </location>
</feature>
<dbReference type="Proteomes" id="UP001058974">
    <property type="component" value="Chromosome 1"/>
</dbReference>
<dbReference type="AlphaFoldDB" id="A0A9D5GX36"/>
<organism evidence="2 3">
    <name type="scientific">Pisum sativum</name>
    <name type="common">Garden pea</name>
    <name type="synonym">Lathyrus oleraceus</name>
    <dbReference type="NCBI Taxonomy" id="3888"/>
    <lineage>
        <taxon>Eukaryota</taxon>
        <taxon>Viridiplantae</taxon>
        <taxon>Streptophyta</taxon>
        <taxon>Embryophyta</taxon>
        <taxon>Tracheophyta</taxon>
        <taxon>Spermatophyta</taxon>
        <taxon>Magnoliopsida</taxon>
        <taxon>eudicotyledons</taxon>
        <taxon>Gunneridae</taxon>
        <taxon>Pentapetalae</taxon>
        <taxon>rosids</taxon>
        <taxon>fabids</taxon>
        <taxon>Fabales</taxon>
        <taxon>Fabaceae</taxon>
        <taxon>Papilionoideae</taxon>
        <taxon>50 kb inversion clade</taxon>
        <taxon>NPAAA clade</taxon>
        <taxon>Hologalegina</taxon>
        <taxon>IRL clade</taxon>
        <taxon>Fabeae</taxon>
        <taxon>Lathyrus</taxon>
    </lineage>
</organism>
<protein>
    <submittedName>
        <fullName evidence="2">Uncharacterized protein</fullName>
    </submittedName>
</protein>
<proteinExistence type="predicted"/>
<dbReference type="Gramene" id="Psat01G0300100-T2">
    <property type="protein sequence ID" value="KAI5444571.1"/>
    <property type="gene ID" value="KIW84_013001"/>
</dbReference>
<keyword evidence="3" id="KW-1185">Reference proteome</keyword>
<dbReference type="EMBL" id="JAMSHJ010000001">
    <property type="protein sequence ID" value="KAI5444571.1"/>
    <property type="molecule type" value="Genomic_DNA"/>
</dbReference>
<name>A0A9D5GX36_PEA</name>